<feature type="domain" description="C3H1-type" evidence="8">
    <location>
        <begin position="765"/>
        <end position="791"/>
    </location>
</feature>
<feature type="compositionally biased region" description="Polar residues" evidence="7">
    <location>
        <begin position="306"/>
        <end position="321"/>
    </location>
</feature>
<evidence type="ECO:0000256" key="7">
    <source>
        <dbReference type="SAM" id="MobiDB-lite"/>
    </source>
</evidence>
<feature type="zinc finger region" description="C3H1-type" evidence="6">
    <location>
        <begin position="743"/>
        <end position="764"/>
    </location>
</feature>
<evidence type="ECO:0000256" key="3">
    <source>
        <dbReference type="ARBA" id="ARBA00022771"/>
    </source>
</evidence>
<feature type="compositionally biased region" description="Low complexity" evidence="7">
    <location>
        <begin position="68"/>
        <end position="100"/>
    </location>
</feature>
<organism evidence="9 10">
    <name type="scientific">Branchiostoma belcheri</name>
    <name type="common">Amphioxus</name>
    <dbReference type="NCBI Taxonomy" id="7741"/>
    <lineage>
        <taxon>Eukaryota</taxon>
        <taxon>Metazoa</taxon>
        <taxon>Chordata</taxon>
        <taxon>Cephalochordata</taxon>
        <taxon>Leptocardii</taxon>
        <taxon>Amphioxiformes</taxon>
        <taxon>Branchiostomatidae</taxon>
        <taxon>Branchiostoma</taxon>
    </lineage>
</organism>
<feature type="zinc finger region" description="C3H1-type" evidence="6">
    <location>
        <begin position="765"/>
        <end position="791"/>
    </location>
</feature>
<reference evidence="10" key="1">
    <citation type="submission" date="2025-08" db="UniProtKB">
        <authorList>
            <consortium name="RefSeq"/>
        </authorList>
    </citation>
    <scope>IDENTIFICATION</scope>
    <source>
        <tissue evidence="10">Gonad</tissue>
    </source>
</reference>
<keyword evidence="9" id="KW-1185">Reference proteome</keyword>
<keyword evidence="2" id="KW-0677">Repeat</keyword>
<feature type="compositionally biased region" description="Polar residues" evidence="7">
    <location>
        <begin position="143"/>
        <end position="152"/>
    </location>
</feature>
<evidence type="ECO:0000259" key="8">
    <source>
        <dbReference type="PROSITE" id="PS50103"/>
    </source>
</evidence>
<evidence type="ECO:0000256" key="6">
    <source>
        <dbReference type="PROSITE-ProRule" id="PRU00723"/>
    </source>
</evidence>
<dbReference type="InterPro" id="IPR000571">
    <property type="entry name" value="Znf_CCCH"/>
</dbReference>
<dbReference type="SMART" id="SM00356">
    <property type="entry name" value="ZnF_C3H1"/>
    <property type="match status" value="4"/>
</dbReference>
<keyword evidence="1 6" id="KW-0479">Metal-binding</keyword>
<evidence type="ECO:0000256" key="5">
    <source>
        <dbReference type="ARBA" id="ARBA00071600"/>
    </source>
</evidence>
<dbReference type="PANTHER" id="PTHR46156:SF1">
    <property type="entry name" value="ZINC FINGER CCCH DOMAIN-CONTAINING PROTEIN 3"/>
    <property type="match status" value="1"/>
</dbReference>
<dbReference type="PROSITE" id="PS50103">
    <property type="entry name" value="ZF_C3H1"/>
    <property type="match status" value="3"/>
</dbReference>
<dbReference type="Pfam" id="PF00642">
    <property type="entry name" value="zf-CCCH"/>
    <property type="match status" value="1"/>
</dbReference>
<feature type="region of interest" description="Disordered" evidence="7">
    <location>
        <begin position="61"/>
        <end position="100"/>
    </location>
</feature>
<feature type="zinc finger region" description="C3H1-type" evidence="6">
    <location>
        <begin position="711"/>
        <end position="739"/>
    </location>
</feature>
<feature type="domain" description="C3H1-type" evidence="8">
    <location>
        <begin position="711"/>
        <end position="739"/>
    </location>
</feature>
<feature type="region of interest" description="Disordered" evidence="7">
    <location>
        <begin position="305"/>
        <end position="430"/>
    </location>
</feature>
<gene>
    <name evidence="10" type="primary">LOC109479346</name>
</gene>
<feature type="compositionally biased region" description="Basic and acidic residues" evidence="7">
    <location>
        <begin position="963"/>
        <end position="976"/>
    </location>
</feature>
<keyword evidence="4 6" id="KW-0862">Zinc</keyword>
<feature type="compositionally biased region" description="Basic and acidic residues" evidence="7">
    <location>
        <begin position="1002"/>
        <end position="1015"/>
    </location>
</feature>
<dbReference type="GO" id="GO:0005634">
    <property type="term" value="C:nucleus"/>
    <property type="evidence" value="ECO:0007669"/>
    <property type="project" value="TreeGrafter"/>
</dbReference>
<dbReference type="GeneID" id="109479346"/>
<feature type="compositionally biased region" description="Polar residues" evidence="7">
    <location>
        <begin position="485"/>
        <end position="499"/>
    </location>
</feature>
<dbReference type="AlphaFoldDB" id="A0A6P5A507"/>
<evidence type="ECO:0000256" key="4">
    <source>
        <dbReference type="ARBA" id="ARBA00022833"/>
    </source>
</evidence>
<dbReference type="RefSeq" id="XP_019636856.1">
    <property type="nucleotide sequence ID" value="XM_019781297.1"/>
</dbReference>
<feature type="region of interest" description="Disordered" evidence="7">
    <location>
        <begin position="886"/>
        <end position="946"/>
    </location>
</feature>
<feature type="region of interest" description="Disordered" evidence="7">
    <location>
        <begin position="470"/>
        <end position="501"/>
    </location>
</feature>
<dbReference type="FunFam" id="4.10.1000.10:FF:000008">
    <property type="entry name" value="zinc finger CCCH domain-containing protein 3"/>
    <property type="match status" value="1"/>
</dbReference>
<feature type="compositionally biased region" description="Polar residues" evidence="7">
    <location>
        <begin position="1016"/>
        <end position="1038"/>
    </location>
</feature>
<feature type="region of interest" description="Disordered" evidence="7">
    <location>
        <begin position="143"/>
        <end position="162"/>
    </location>
</feature>
<sequence>MADREREVLEKQIKCLSNLISTHKQLSAQEGGRVQGRGRWRQHTCAPVAPQGQARHRYTWSASGSSTHLSAPASSTHLSSSGSTHKLVKTSTVSSGKTTVTPSVPKLVKTTSVSNTKTICTASAYKLVKQTAPVSGHMTVTTATTGCSSGRPTSKVIPVSRPSSKVTVTTAASQQGSSQSQYRWTTSTAASGVVQTTAAPPNKTLRTAVPTGKVTVTTAASQQGSSQYRWTPAATTTVASGVAKRTAAPPNTALRTAVPPANPNVQKPAASVVKPAARPVLTATSVSVKSQADCIVSTKYSLKKVPSSSAQLSPSKTSTPRMSAVAQPPTGRVQSSRYKFRKTVPDSDPPHAHSSAADMAGTSGVTSSRYRLSKVGPAGTNRTGTHRGGVRGKTPSPKVLTSKHKLRRHPSAGRGSVVSKTSPGLSKKSPAGLVAVGKYKLRAKRSHSAGTRRGGRKAAGGVVSRYRLVKPDSGRSSEDTGTAKFPSQEQLRWTRSSSAGVMAEQGRVTGTRRGGRYVIPGTVSTPGLGRRVSRYKIIKSSTSGAGTSSKRARPDPRTARYYVKTASGKLLVKGGVVYKLSSSRLTRASPLTSRTAQKTLTDKPVGQKVVKVNIRGEKFLLDSSGKTLTRVKENAGGSTNEAAGTRAREEPPQPRGVSRVVIRGVPYIRTAPGKLVRSSATNKVQELASRAVQRSILTSQTARYRKTNRQAAARQFCMFYNRFGRCNRGNDCPYIHDPDKVAVCTRFLRGTCPVNDCPFSHKVAPDKMPVCSYFLRGVCNRDDCPYSHVYVSRHAQVCQDFVNGYCPRGKQDFVNGYCPRGKQCSSFSPHLVYLCRPGEVGWMCADPRAFVCRDNGLAWIVGDLLRPRVPLHRKVTPGTIVIVNYTERRPSGSPASPAKGSPGMHKEAHAGVPRLQQDRFVPPRGEMQDGPQEEEGEEETIRGWAGDGRACYITQVRMGYRPAEGDSEHQQESKEDCQEDSEESSEEEPPRKVAKLPSFISLRDEEPVGRDDTTERPTSQGQENLPASPAQPGSQSEGSRAPAEPVTVKPDTPGVKPDTPRHAQAGGAPPTPVPSKHAAPPGRQPHGPAPAWDNTALHH</sequence>
<feature type="compositionally biased region" description="Low complexity" evidence="7">
    <location>
        <begin position="891"/>
        <end position="903"/>
    </location>
</feature>
<feature type="compositionally biased region" description="Acidic residues" evidence="7">
    <location>
        <begin position="977"/>
        <end position="987"/>
    </location>
</feature>
<feature type="compositionally biased region" description="Basic residues" evidence="7">
    <location>
        <begin position="401"/>
        <end position="411"/>
    </location>
</feature>
<dbReference type="InterPro" id="IPR036855">
    <property type="entry name" value="Znf_CCCH_sf"/>
</dbReference>
<evidence type="ECO:0000256" key="1">
    <source>
        <dbReference type="ARBA" id="ARBA00022723"/>
    </source>
</evidence>
<feature type="region of interest" description="Disordered" evidence="7">
    <location>
        <begin position="630"/>
        <end position="656"/>
    </location>
</feature>
<dbReference type="SUPFAM" id="SSF90229">
    <property type="entry name" value="CCCH zinc finger"/>
    <property type="match status" value="1"/>
</dbReference>
<keyword evidence="3 6" id="KW-0863">Zinc-finger</keyword>
<evidence type="ECO:0000313" key="9">
    <source>
        <dbReference type="Proteomes" id="UP000515135"/>
    </source>
</evidence>
<evidence type="ECO:0000256" key="2">
    <source>
        <dbReference type="ARBA" id="ARBA00022737"/>
    </source>
</evidence>
<dbReference type="Gene3D" id="3.30.1370.210">
    <property type="match status" value="2"/>
</dbReference>
<dbReference type="Proteomes" id="UP000515135">
    <property type="component" value="Unplaced"/>
</dbReference>
<feature type="domain" description="C3H1-type" evidence="8">
    <location>
        <begin position="743"/>
        <end position="764"/>
    </location>
</feature>
<dbReference type="PANTHER" id="PTHR46156">
    <property type="entry name" value="CCCH ZINGC FINGER"/>
    <property type="match status" value="1"/>
</dbReference>
<feature type="region of interest" description="Disordered" evidence="7">
    <location>
        <begin position="962"/>
        <end position="1099"/>
    </location>
</feature>
<protein>
    <recommendedName>
        <fullName evidence="5">Zinc finger CCCH domain-containing protein 3</fullName>
    </recommendedName>
</protein>
<name>A0A6P5A507_BRABE</name>
<dbReference type="KEGG" id="bbel:109479346"/>
<dbReference type="GO" id="GO:0008270">
    <property type="term" value="F:zinc ion binding"/>
    <property type="evidence" value="ECO:0007669"/>
    <property type="project" value="UniProtKB-KW"/>
</dbReference>
<evidence type="ECO:0000313" key="10">
    <source>
        <dbReference type="RefSeq" id="XP_019636856.1"/>
    </source>
</evidence>
<accession>A0A6P5A507</accession>
<proteinExistence type="predicted"/>
<dbReference type="OrthoDB" id="3247158at2759"/>